<reference evidence="1 2" key="1">
    <citation type="submission" date="2016-04" db="EMBL/GenBank/DDBJ databases">
        <title>Complete genome sequence of natural rubber-degrading, novel Gram-negative bacterium, Rhizobacter gummiphilus strain NS21.</title>
        <authorList>
            <person name="Tabata M."/>
            <person name="Kasai D."/>
            <person name="Fukuda M."/>
        </authorList>
    </citation>
    <scope>NUCLEOTIDE SEQUENCE [LARGE SCALE GENOMIC DNA]</scope>
    <source>
        <strain evidence="1 2">NS21</strain>
    </source>
</reference>
<organism evidence="1 2">
    <name type="scientific">Piscinibacter gummiphilus</name>
    <dbReference type="NCBI Taxonomy" id="946333"/>
    <lineage>
        <taxon>Bacteria</taxon>
        <taxon>Pseudomonadati</taxon>
        <taxon>Pseudomonadota</taxon>
        <taxon>Betaproteobacteria</taxon>
        <taxon>Burkholderiales</taxon>
        <taxon>Sphaerotilaceae</taxon>
        <taxon>Piscinibacter</taxon>
    </lineage>
</organism>
<sequence>MTTHVESTDLDPLMQGEATAPDTTPLSPQARVDASRAALQHWVLRTYHPELLPPPPPGESPVPPADGSDPPWLGAFIDAVNDVPVAAVAVRYMRRWWARHPWRATAQLADEAGRELLRPIAKRHPWMLLGGAVVAGIVIGRLRPWRLVSRNAVLASLLPPISFASLMTSITAMFGSVASAPEAPAEPGAAPADDTAADPS</sequence>
<keyword evidence="2" id="KW-1185">Reference proteome</keyword>
<dbReference type="AlphaFoldDB" id="A0A1W6LBK8"/>
<dbReference type="Proteomes" id="UP000193427">
    <property type="component" value="Chromosome"/>
</dbReference>
<dbReference type="STRING" id="946333.A4W93_18085"/>
<evidence type="ECO:0000313" key="1">
    <source>
        <dbReference type="EMBL" id="ARN21649.1"/>
    </source>
</evidence>
<proteinExistence type="predicted"/>
<dbReference type="RefSeq" id="WP_085751943.1">
    <property type="nucleotide sequence ID" value="NZ_BSPR01000011.1"/>
</dbReference>
<evidence type="ECO:0000313" key="2">
    <source>
        <dbReference type="Proteomes" id="UP000193427"/>
    </source>
</evidence>
<dbReference type="EMBL" id="CP015118">
    <property type="protein sequence ID" value="ARN21649.1"/>
    <property type="molecule type" value="Genomic_DNA"/>
</dbReference>
<accession>A0A1W6LBK8</accession>
<gene>
    <name evidence="1" type="ORF">A4W93_18085</name>
</gene>
<protein>
    <submittedName>
        <fullName evidence="1">Uncharacterized protein</fullName>
    </submittedName>
</protein>
<dbReference type="OrthoDB" id="9153109at2"/>
<name>A0A1W6LBK8_9BURK</name>
<dbReference type="KEGG" id="rgu:A4W93_18085"/>